<evidence type="ECO:0000313" key="2">
    <source>
        <dbReference type="EMBL" id="PWN26717.1"/>
    </source>
</evidence>
<dbReference type="AlphaFoldDB" id="A0A316UN53"/>
<dbReference type="RefSeq" id="XP_025361329.1">
    <property type="nucleotide sequence ID" value="XM_025508323.1"/>
</dbReference>
<accession>A0A316UN53</accession>
<name>A0A316UN53_9BASI</name>
<dbReference type="PROSITE" id="PS51502">
    <property type="entry name" value="S_R_A_B_BARREL"/>
    <property type="match status" value="1"/>
</dbReference>
<organism evidence="2 3">
    <name type="scientific">Jaminaea rosea</name>
    <dbReference type="NCBI Taxonomy" id="1569628"/>
    <lineage>
        <taxon>Eukaryota</taxon>
        <taxon>Fungi</taxon>
        <taxon>Dikarya</taxon>
        <taxon>Basidiomycota</taxon>
        <taxon>Ustilaginomycotina</taxon>
        <taxon>Exobasidiomycetes</taxon>
        <taxon>Microstromatales</taxon>
        <taxon>Microstromatales incertae sedis</taxon>
        <taxon>Jaminaea</taxon>
    </lineage>
</organism>
<dbReference type="STRING" id="1569628.A0A316UN53"/>
<feature type="domain" description="Stress-response A/B barrel" evidence="1">
    <location>
        <begin position="3"/>
        <end position="105"/>
    </location>
</feature>
<dbReference type="InterPro" id="IPR011008">
    <property type="entry name" value="Dimeric_a/b-barrel"/>
</dbReference>
<dbReference type="Gene3D" id="3.30.70.100">
    <property type="match status" value="1"/>
</dbReference>
<gene>
    <name evidence="2" type="ORF">BDZ90DRAFT_260978</name>
</gene>
<proteinExistence type="predicted"/>
<evidence type="ECO:0000313" key="3">
    <source>
        <dbReference type="Proteomes" id="UP000245884"/>
    </source>
</evidence>
<dbReference type="Proteomes" id="UP000245884">
    <property type="component" value="Unassembled WGS sequence"/>
</dbReference>
<keyword evidence="3" id="KW-1185">Reference proteome</keyword>
<sequence>MPYTHIVSFKYRSDVDAAKRQEAYDRFLQLKPSCETKEGKPYILDLKAGKGNVSPEGKGHGYDQIFIAIFANERDVAYYLGEDPVHLEYMDFVKPLLEDAFIFDFTDLEQK</sequence>
<dbReference type="SUPFAM" id="SSF54909">
    <property type="entry name" value="Dimeric alpha+beta barrel"/>
    <property type="match status" value="1"/>
</dbReference>
<dbReference type="SMART" id="SM00886">
    <property type="entry name" value="Dabb"/>
    <property type="match status" value="1"/>
</dbReference>
<dbReference type="InterPro" id="IPR013097">
    <property type="entry name" value="Dabb"/>
</dbReference>
<dbReference type="EMBL" id="KZ819670">
    <property type="protein sequence ID" value="PWN26717.1"/>
    <property type="molecule type" value="Genomic_DNA"/>
</dbReference>
<evidence type="ECO:0000259" key="1">
    <source>
        <dbReference type="PROSITE" id="PS51502"/>
    </source>
</evidence>
<dbReference type="OrthoDB" id="1601230at2759"/>
<dbReference type="GeneID" id="37030146"/>
<dbReference type="Pfam" id="PF07876">
    <property type="entry name" value="Dabb"/>
    <property type="match status" value="1"/>
</dbReference>
<reference evidence="2 3" key="1">
    <citation type="journal article" date="2018" name="Mol. Biol. Evol.">
        <title>Broad Genomic Sampling Reveals a Smut Pathogenic Ancestry of the Fungal Clade Ustilaginomycotina.</title>
        <authorList>
            <person name="Kijpornyongpan T."/>
            <person name="Mondo S.J."/>
            <person name="Barry K."/>
            <person name="Sandor L."/>
            <person name="Lee J."/>
            <person name="Lipzen A."/>
            <person name="Pangilinan J."/>
            <person name="LaButti K."/>
            <person name="Hainaut M."/>
            <person name="Henrissat B."/>
            <person name="Grigoriev I.V."/>
            <person name="Spatafora J.W."/>
            <person name="Aime M.C."/>
        </authorList>
    </citation>
    <scope>NUCLEOTIDE SEQUENCE [LARGE SCALE GENOMIC DNA]</scope>
    <source>
        <strain evidence="2 3">MCA 5214</strain>
    </source>
</reference>
<protein>
    <recommendedName>
        <fullName evidence="1">Stress-response A/B barrel domain-containing protein</fullName>
    </recommendedName>
</protein>